<dbReference type="AlphaFoldDB" id="A0A0F8WG96"/>
<dbReference type="EMBL" id="JYKN01002329">
    <property type="protein sequence ID" value="KKK16830.1"/>
    <property type="molecule type" value="Genomic_DNA"/>
</dbReference>
<proteinExistence type="predicted"/>
<feature type="region of interest" description="Disordered" evidence="1">
    <location>
        <begin position="1"/>
        <end position="86"/>
    </location>
</feature>
<evidence type="ECO:0000313" key="3">
    <source>
        <dbReference type="Proteomes" id="UP000034947"/>
    </source>
</evidence>
<accession>A0A0F8WG96</accession>
<comment type="caution">
    <text evidence="2">The sequence shown here is derived from an EMBL/GenBank/DDBJ whole genome shotgun (WGS) entry which is preliminary data.</text>
</comment>
<reference evidence="2 3" key="1">
    <citation type="submission" date="2015-02" db="EMBL/GenBank/DDBJ databases">
        <title>Draft Genome Sequences of Two Closely-Related Aflatoxigenic Aspergillus Species Obtained from the Cote d'Ivoire.</title>
        <authorList>
            <person name="Moore G.G."/>
            <person name="Beltz S.B."/>
            <person name="Mack B.M."/>
        </authorList>
    </citation>
    <scope>NUCLEOTIDE SEQUENCE [LARGE SCALE GENOMIC DNA]</scope>
    <source>
        <strain evidence="2 3">SRRC1432</strain>
    </source>
</reference>
<dbReference type="Proteomes" id="UP000034947">
    <property type="component" value="Unassembled WGS sequence"/>
</dbReference>
<gene>
    <name evidence="2" type="ORF">AOCH_004589</name>
</gene>
<evidence type="ECO:0000256" key="1">
    <source>
        <dbReference type="SAM" id="MobiDB-lite"/>
    </source>
</evidence>
<name>A0A0F8WG96_9EURO</name>
<protein>
    <submittedName>
        <fullName evidence="2">Uncharacterized protein</fullName>
    </submittedName>
</protein>
<evidence type="ECO:0000313" key="2">
    <source>
        <dbReference type="EMBL" id="KKK16830.1"/>
    </source>
</evidence>
<organism evidence="2 3">
    <name type="scientific">Aspergillus ochraceoroseus</name>
    <dbReference type="NCBI Taxonomy" id="138278"/>
    <lineage>
        <taxon>Eukaryota</taxon>
        <taxon>Fungi</taxon>
        <taxon>Dikarya</taxon>
        <taxon>Ascomycota</taxon>
        <taxon>Pezizomycotina</taxon>
        <taxon>Eurotiomycetes</taxon>
        <taxon>Eurotiomycetidae</taxon>
        <taxon>Eurotiales</taxon>
        <taxon>Aspergillaceae</taxon>
        <taxon>Aspergillus</taxon>
        <taxon>Aspergillus subgen. Nidulantes</taxon>
    </lineage>
</organism>
<sequence>MMAPARNSQQRSTQRNFNPNLFVSTIPSTPSDDKPACQPPSHHPSGSSSPHIQDDSRICVVQPAPQVRNPSKKTNNEAKFGKGSRQ</sequence>
<feature type="compositionally biased region" description="Polar residues" evidence="1">
    <location>
        <begin position="1"/>
        <end position="30"/>
    </location>
</feature>
<keyword evidence="3" id="KW-1185">Reference proteome</keyword>